<dbReference type="EMBL" id="BAAANY010000001">
    <property type="protein sequence ID" value="GAA1657041.1"/>
    <property type="molecule type" value="Genomic_DNA"/>
</dbReference>
<dbReference type="RefSeq" id="WP_344306412.1">
    <property type="nucleotide sequence ID" value="NZ_BAAANY010000001.1"/>
</dbReference>
<accession>A0ABN2FR46</accession>
<evidence type="ECO:0000256" key="1">
    <source>
        <dbReference type="SAM" id="MobiDB-lite"/>
    </source>
</evidence>
<comment type="caution">
    <text evidence="4">The sequence shown here is derived from an EMBL/GenBank/DDBJ whole genome shotgun (WGS) entry which is preliminary data.</text>
</comment>
<name>A0ABN2FR46_9ACTN</name>
<evidence type="ECO:0000313" key="5">
    <source>
        <dbReference type="Proteomes" id="UP001500618"/>
    </source>
</evidence>
<keyword evidence="2" id="KW-0472">Membrane</keyword>
<keyword evidence="5" id="KW-1185">Reference proteome</keyword>
<keyword evidence="2" id="KW-1133">Transmembrane helix</keyword>
<proteinExistence type="predicted"/>
<evidence type="ECO:0000313" key="4">
    <source>
        <dbReference type="EMBL" id="GAA1657041.1"/>
    </source>
</evidence>
<organism evidence="4 5">
    <name type="scientific">Fodinicola feengrottensis</name>
    <dbReference type="NCBI Taxonomy" id="435914"/>
    <lineage>
        <taxon>Bacteria</taxon>
        <taxon>Bacillati</taxon>
        <taxon>Actinomycetota</taxon>
        <taxon>Actinomycetes</taxon>
        <taxon>Mycobacteriales</taxon>
        <taxon>Fodinicola</taxon>
    </lineage>
</organism>
<keyword evidence="2" id="KW-0812">Transmembrane</keyword>
<feature type="domain" description="TadE-like" evidence="3">
    <location>
        <begin position="23"/>
        <end position="65"/>
    </location>
</feature>
<dbReference type="Proteomes" id="UP001500618">
    <property type="component" value="Unassembled WGS sequence"/>
</dbReference>
<protein>
    <recommendedName>
        <fullName evidence="3">TadE-like domain-containing protein</fullName>
    </recommendedName>
</protein>
<dbReference type="Pfam" id="PF07811">
    <property type="entry name" value="TadE"/>
    <property type="match status" value="1"/>
</dbReference>
<dbReference type="InterPro" id="IPR012495">
    <property type="entry name" value="TadE-like_dom"/>
</dbReference>
<feature type="transmembrane region" description="Helical" evidence="2">
    <location>
        <begin position="25"/>
        <end position="46"/>
    </location>
</feature>
<gene>
    <name evidence="4" type="ORF">GCM10009765_03180</name>
</gene>
<sequence>MATQPAQLRAHHAGKDGSSSEDGSAAAEMAVLMLVFVVLLGAVLAVGRAGSAGHVVQSAAQAAARAATLTRTVSAARGQATALADQTLNQRGKLCASRQVQVDLANFRPGGTVRVRISCTIQLADLSLPGVPGTATFQASSVSGVDVFRTVG</sequence>
<evidence type="ECO:0000256" key="2">
    <source>
        <dbReference type="SAM" id="Phobius"/>
    </source>
</evidence>
<feature type="region of interest" description="Disordered" evidence="1">
    <location>
        <begin position="1"/>
        <end position="22"/>
    </location>
</feature>
<evidence type="ECO:0000259" key="3">
    <source>
        <dbReference type="Pfam" id="PF07811"/>
    </source>
</evidence>
<reference evidence="4 5" key="1">
    <citation type="journal article" date="2019" name="Int. J. Syst. Evol. Microbiol.">
        <title>The Global Catalogue of Microorganisms (GCM) 10K type strain sequencing project: providing services to taxonomists for standard genome sequencing and annotation.</title>
        <authorList>
            <consortium name="The Broad Institute Genomics Platform"/>
            <consortium name="The Broad Institute Genome Sequencing Center for Infectious Disease"/>
            <person name="Wu L."/>
            <person name="Ma J."/>
        </authorList>
    </citation>
    <scope>NUCLEOTIDE SEQUENCE [LARGE SCALE GENOMIC DNA]</scope>
    <source>
        <strain evidence="4 5">JCM 14718</strain>
    </source>
</reference>